<gene>
    <name evidence="2" type="ORF">Cop2CBH44_05190</name>
</gene>
<reference evidence="3" key="1">
    <citation type="submission" date="2020-07" db="EMBL/GenBank/DDBJ databases">
        <title>Complete genome sequencing of Coprobacter sp. strain 2CBH44.</title>
        <authorList>
            <person name="Sakamoto M."/>
            <person name="Murakami T."/>
            <person name="Mori H."/>
        </authorList>
    </citation>
    <scope>NUCLEOTIDE SEQUENCE [LARGE SCALE GENOMIC DNA]</scope>
    <source>
        <strain evidence="3">2CBH44</strain>
    </source>
</reference>
<keyword evidence="1" id="KW-0732">Signal</keyword>
<dbReference type="Proteomes" id="UP000594042">
    <property type="component" value="Chromosome"/>
</dbReference>
<evidence type="ECO:0000313" key="2">
    <source>
        <dbReference type="EMBL" id="BCI62166.1"/>
    </source>
</evidence>
<dbReference type="NCBIfam" id="TIGR04183">
    <property type="entry name" value="Por_Secre_tail"/>
    <property type="match status" value="1"/>
</dbReference>
<dbReference type="KEGG" id="copr:Cop2CBH44_05190"/>
<sequence length="591" mass="67737">MKQTLLLVFFSIFLCIVQAQETLEFEDLFPEISVPQKYVAAQPDNIRLKNDVFGKFYVEYVEFNDEQKFAFQHALKLWEEAIPFSKPIYIKVTFNASGSNAYTTSVSIRTNTFEDPQSTINYPMALNAQKTNIFDNEHQLRSIPDMTINFNKNMDLWDFGTDPNIPLPNGKYDFVTEALRAIAKGLGFGSSLIREENQISFNVRSGTSYIFDSHIKDTSNTYLISFSPYTSELNTFVKNPLYWDRDNYTDYQLYTSENTFNKYATLTYFSPSSFEDREKLLMMPQCNGRVHHIGSKILDILEDIGWQRNKKFKIYNNEIPESGIVEHQPGRILTFFCTPNTSINNYKWSFDITQKDATFRNISTGTEAVFQIQLPSKYENTDDHISTGAIKGRIHIEATTINNKTLQADYALFINYYPQAPEIEIIDIISTGDYTCDIVLGFGAFGAEFYDIEVIDEDAFSIWDIPVHKSGYITETLHGIYKSGNYTITVSASNRRGYTNSEPLYINTDNYPDHGTQKIDVKIQNKISVINMEIINISPYITEVSIIDLNGCVVKSHHKETSISIKDLPKGVYIISAKEQSGRIYNQKIIK</sequence>
<evidence type="ECO:0000313" key="3">
    <source>
        <dbReference type="Proteomes" id="UP000594042"/>
    </source>
</evidence>
<proteinExistence type="predicted"/>
<feature type="chain" id="PRO_5028996836" description="Secretion system C-terminal sorting domain-containing protein" evidence="1">
    <location>
        <begin position="20"/>
        <end position="591"/>
    </location>
</feature>
<dbReference type="InterPro" id="IPR026444">
    <property type="entry name" value="Secre_tail"/>
</dbReference>
<evidence type="ECO:0008006" key="4">
    <source>
        <dbReference type="Google" id="ProtNLM"/>
    </source>
</evidence>
<feature type="signal peptide" evidence="1">
    <location>
        <begin position="1"/>
        <end position="19"/>
    </location>
</feature>
<dbReference type="EMBL" id="AP023322">
    <property type="protein sequence ID" value="BCI62166.1"/>
    <property type="molecule type" value="Genomic_DNA"/>
</dbReference>
<name>A0A7G1HR90_9BACT</name>
<accession>A0A7G1HR90</accession>
<dbReference type="RefSeq" id="WP_021930509.1">
    <property type="nucleotide sequence ID" value="NZ_AP023322.1"/>
</dbReference>
<protein>
    <recommendedName>
        <fullName evidence="4">Secretion system C-terminal sorting domain-containing protein</fullName>
    </recommendedName>
</protein>
<keyword evidence="3" id="KW-1185">Reference proteome</keyword>
<dbReference type="AlphaFoldDB" id="A0A7G1HR90"/>
<evidence type="ECO:0000256" key="1">
    <source>
        <dbReference type="SAM" id="SignalP"/>
    </source>
</evidence>
<organism evidence="2 3">
    <name type="scientific">Coprobacter secundus subsp. similis</name>
    <dbReference type="NCBI Taxonomy" id="2751153"/>
    <lineage>
        <taxon>Bacteria</taxon>
        <taxon>Pseudomonadati</taxon>
        <taxon>Bacteroidota</taxon>
        <taxon>Bacteroidia</taxon>
        <taxon>Bacteroidales</taxon>
        <taxon>Barnesiellaceae</taxon>
        <taxon>Coprobacter</taxon>
    </lineage>
</organism>